<comment type="caution">
    <text evidence="1">The sequence shown here is derived from an EMBL/GenBank/DDBJ whole genome shotgun (WGS) entry which is preliminary data.</text>
</comment>
<sequence>MSMFNNLNQVVLSEILVNLQEGNINVCRNYGFSKQELQEIEKLSMEEIYDLANTKAPFAKVEINHEAFWRLVATVRMNSQERRLIDRALMLGASIQMLNAYFGLTTSKVSARRSLLGRQEPMGRKPAATEEEEKLIWDLWQSRKNDVQTIESIDGLEVLILIAEETGINLTEIWKLVSRWNKTK</sequence>
<name>A0A1V3IEW0_9PAST</name>
<accession>A0A1V3IEW0</accession>
<keyword evidence="2" id="KW-1185">Reference proteome</keyword>
<organism evidence="1 2">
    <name type="scientific">Rodentibacter mrazii</name>
    <dbReference type="NCBI Taxonomy" id="1908257"/>
    <lineage>
        <taxon>Bacteria</taxon>
        <taxon>Pseudomonadati</taxon>
        <taxon>Pseudomonadota</taxon>
        <taxon>Gammaproteobacteria</taxon>
        <taxon>Pasteurellales</taxon>
        <taxon>Pasteurellaceae</taxon>
        <taxon>Rodentibacter</taxon>
    </lineage>
</organism>
<dbReference type="STRING" id="1908257.BKK47_07175"/>
<dbReference type="Proteomes" id="UP000189426">
    <property type="component" value="Unassembled WGS sequence"/>
</dbReference>
<gene>
    <name evidence="1" type="ORF">BKK47_07175</name>
</gene>
<evidence type="ECO:0000313" key="1">
    <source>
        <dbReference type="EMBL" id="OOF39149.1"/>
    </source>
</evidence>
<protein>
    <recommendedName>
        <fullName evidence="3">DUF2857 domain-containing protein</fullName>
    </recommendedName>
</protein>
<reference evidence="1 2" key="1">
    <citation type="submission" date="2016-10" db="EMBL/GenBank/DDBJ databases">
        <title>Rodentibacter gen. nov. and new species.</title>
        <authorList>
            <person name="Christensen H."/>
        </authorList>
    </citation>
    <scope>NUCLEOTIDE SEQUENCE [LARGE SCALE GENOMIC DNA]</scope>
    <source>
        <strain evidence="1 2">Ppn418</strain>
    </source>
</reference>
<evidence type="ECO:0000313" key="2">
    <source>
        <dbReference type="Proteomes" id="UP000189426"/>
    </source>
</evidence>
<proteinExistence type="predicted"/>
<dbReference type="Pfam" id="PF11198">
    <property type="entry name" value="DUF2857"/>
    <property type="match status" value="1"/>
</dbReference>
<dbReference type="AlphaFoldDB" id="A0A1V3IEW0"/>
<dbReference type="InterPro" id="IPR021364">
    <property type="entry name" value="DUF2857"/>
</dbReference>
<dbReference type="EMBL" id="MLHG01000044">
    <property type="protein sequence ID" value="OOF39149.1"/>
    <property type="molecule type" value="Genomic_DNA"/>
</dbReference>
<dbReference type="RefSeq" id="WP_077494206.1">
    <property type="nucleotide sequence ID" value="NZ_MLHG01000044.1"/>
</dbReference>
<evidence type="ECO:0008006" key="3">
    <source>
        <dbReference type="Google" id="ProtNLM"/>
    </source>
</evidence>